<evidence type="ECO:0000313" key="2">
    <source>
        <dbReference type="Proteomes" id="UP000283474"/>
    </source>
</evidence>
<dbReference type="AlphaFoldDB" id="A0A410G8B2"/>
<dbReference type="KEGG" id="pus:CKA81_00750"/>
<protein>
    <recommendedName>
        <fullName evidence="3">DUF3293 domain-containing protein</fullName>
    </recommendedName>
</protein>
<dbReference type="Pfam" id="PF11697">
    <property type="entry name" value="DUF3293"/>
    <property type="match status" value="1"/>
</dbReference>
<dbReference type="RefSeq" id="WP_128353587.1">
    <property type="nucleotide sequence ID" value="NZ_CP022987.1"/>
</dbReference>
<dbReference type="Proteomes" id="UP000283474">
    <property type="component" value="Chromosome"/>
</dbReference>
<dbReference type="EMBL" id="CP022987">
    <property type="protein sequence ID" value="QAA92537.1"/>
    <property type="molecule type" value="Genomic_DNA"/>
</dbReference>
<gene>
    <name evidence="1" type="ORF">CKA81_00750</name>
</gene>
<keyword evidence="2" id="KW-1185">Reference proteome</keyword>
<proteinExistence type="predicted"/>
<sequence length="139" mass="15327">MGADRQEELEAVFNNAIYIVYAPEGELRLRIGEDAPALRQLLHKHGTNRAAIITAHNPEARRQGAAANQAAQARLLHQAEELQLPLLHGHNRAEQGDGPVEPTVVILGIEHQDACKLARDFDQVALVYIGEHAPEVVWL</sequence>
<name>A0A410G8B2_9BURK</name>
<dbReference type="InterPro" id="IPR021710">
    <property type="entry name" value="DUF3293"/>
</dbReference>
<accession>A0A410G8B2</accession>
<reference evidence="1 2" key="1">
    <citation type="submission" date="2017-08" db="EMBL/GenBank/DDBJ databases">
        <authorList>
            <person name="Park S.-J."/>
            <person name="Kim H."/>
        </authorList>
    </citation>
    <scope>NUCLEOTIDE SEQUENCE [LARGE SCALE GENOMIC DNA]</scope>
    <source>
        <strain evidence="2">ye3</strain>
    </source>
</reference>
<dbReference type="OrthoDB" id="8687713at2"/>
<evidence type="ECO:0008006" key="3">
    <source>
        <dbReference type="Google" id="ProtNLM"/>
    </source>
</evidence>
<organism evidence="1 2">
    <name type="scientific">Pollutimonas thiosulfatoxidans</name>
    <dbReference type="NCBI Taxonomy" id="2028345"/>
    <lineage>
        <taxon>Bacteria</taxon>
        <taxon>Pseudomonadati</taxon>
        <taxon>Pseudomonadota</taxon>
        <taxon>Betaproteobacteria</taxon>
        <taxon>Burkholderiales</taxon>
        <taxon>Alcaligenaceae</taxon>
        <taxon>Pollutimonas</taxon>
    </lineage>
</organism>
<evidence type="ECO:0000313" key="1">
    <source>
        <dbReference type="EMBL" id="QAA92537.1"/>
    </source>
</evidence>